<evidence type="ECO:0000256" key="3">
    <source>
        <dbReference type="SAM" id="MobiDB-lite"/>
    </source>
</evidence>
<dbReference type="InterPro" id="IPR051909">
    <property type="entry name" value="MFP_Cation_Efflux"/>
</dbReference>
<dbReference type="Proteomes" id="UP000031802">
    <property type="component" value="Unassembled WGS sequence"/>
</dbReference>
<dbReference type="EMBL" id="JJMU01000065">
    <property type="protein sequence ID" value="KGE12702.1"/>
    <property type="molecule type" value="Genomic_DNA"/>
</dbReference>
<evidence type="ECO:0000313" key="6">
    <source>
        <dbReference type="Proteomes" id="UP000031802"/>
    </source>
</evidence>
<dbReference type="PANTHER" id="PTHR30097">
    <property type="entry name" value="CATION EFFLUX SYSTEM PROTEIN CUSB"/>
    <property type="match status" value="1"/>
</dbReference>
<dbReference type="Gene3D" id="2.40.30.170">
    <property type="match status" value="1"/>
</dbReference>
<feature type="domain" description="CzcB-like barrel-sandwich hybrid" evidence="4">
    <location>
        <begin position="100"/>
        <end position="238"/>
    </location>
</feature>
<dbReference type="GO" id="GO:0016020">
    <property type="term" value="C:membrane"/>
    <property type="evidence" value="ECO:0007669"/>
    <property type="project" value="InterPro"/>
</dbReference>
<feature type="region of interest" description="Disordered" evidence="3">
    <location>
        <begin position="348"/>
        <end position="378"/>
    </location>
</feature>
<dbReference type="GO" id="GO:0015679">
    <property type="term" value="P:plasma membrane copper ion transport"/>
    <property type="evidence" value="ECO:0007669"/>
    <property type="project" value="TreeGrafter"/>
</dbReference>
<evidence type="ECO:0000256" key="2">
    <source>
        <dbReference type="ARBA" id="ARBA00022448"/>
    </source>
</evidence>
<evidence type="ECO:0000256" key="1">
    <source>
        <dbReference type="ARBA" id="ARBA00009477"/>
    </source>
</evidence>
<proteinExistence type="inferred from homology"/>
<keyword evidence="6" id="KW-1185">Reference proteome</keyword>
<dbReference type="OrthoDB" id="9814657at2"/>
<dbReference type="PATRIC" id="fig|1229276.3.peg.3555"/>
<comment type="similarity">
    <text evidence="1">Belongs to the membrane fusion protein (MFP) (TC 8.A.1) family.</text>
</comment>
<name>A0A0B8SYY1_9SPHI</name>
<dbReference type="InterPro" id="IPR058647">
    <property type="entry name" value="BSH_CzcB-like"/>
</dbReference>
<dbReference type="eggNOG" id="COG0845">
    <property type="taxonomic scope" value="Bacteria"/>
</dbReference>
<feature type="region of interest" description="Disordered" evidence="3">
    <location>
        <begin position="23"/>
        <end position="50"/>
    </location>
</feature>
<dbReference type="GO" id="GO:0030313">
    <property type="term" value="C:cell envelope"/>
    <property type="evidence" value="ECO:0007669"/>
    <property type="project" value="TreeGrafter"/>
</dbReference>
<reference evidence="5 6" key="2">
    <citation type="journal article" date="2015" name="PLoS ONE">
        <title>Whole-Genome Optical Mapping and Finished Genome Sequence of Sphingobacterium deserti sp. nov., a New Species Isolated from the Western Desert of China.</title>
        <authorList>
            <person name="Teng C."/>
            <person name="Zhou Z."/>
            <person name="Molnar I."/>
            <person name="Li X."/>
            <person name="Tang R."/>
            <person name="Chen M."/>
            <person name="Wang L."/>
            <person name="Su S."/>
            <person name="Zhang W."/>
            <person name="Lin M."/>
        </authorList>
    </citation>
    <scope>NUCLEOTIDE SEQUENCE [LARGE SCALE GENOMIC DNA]</scope>
    <source>
        <strain evidence="6">ACCC05744</strain>
    </source>
</reference>
<gene>
    <name evidence="5" type="ORF">DI53_3441</name>
</gene>
<dbReference type="NCBIfam" id="TIGR01730">
    <property type="entry name" value="RND_mfp"/>
    <property type="match status" value="1"/>
</dbReference>
<dbReference type="PROSITE" id="PS51257">
    <property type="entry name" value="PROKAR_LIPOPROTEIN"/>
    <property type="match status" value="1"/>
</dbReference>
<protein>
    <submittedName>
        <fullName evidence="5">Efflux transporter, RND family, MFP subunit</fullName>
    </submittedName>
</protein>
<dbReference type="GO" id="GO:0060003">
    <property type="term" value="P:copper ion export"/>
    <property type="evidence" value="ECO:0007669"/>
    <property type="project" value="TreeGrafter"/>
</dbReference>
<reference evidence="6" key="1">
    <citation type="submission" date="2014-04" db="EMBL/GenBank/DDBJ databases">
        <title>Whole-Genome optical mapping and complete genome sequence of Sphingobacterium deserti sp. nov., a new spaces isolated from desert in the west of China.</title>
        <authorList>
            <person name="Teng C."/>
            <person name="Zhou Z."/>
            <person name="Li X."/>
            <person name="Chen M."/>
            <person name="Lin M."/>
            <person name="Wang L."/>
            <person name="Su S."/>
            <person name="Zhang C."/>
            <person name="Zhang W."/>
        </authorList>
    </citation>
    <scope>NUCLEOTIDE SEQUENCE [LARGE SCALE GENOMIC DNA]</scope>
    <source>
        <strain evidence="6">ACCC05744</strain>
    </source>
</reference>
<dbReference type="AlphaFoldDB" id="A0A0B8SYY1"/>
<accession>A0A0B8SYY1</accession>
<dbReference type="Gene3D" id="2.40.50.100">
    <property type="match status" value="1"/>
</dbReference>
<evidence type="ECO:0000313" key="5">
    <source>
        <dbReference type="EMBL" id="KGE12702.1"/>
    </source>
</evidence>
<dbReference type="Pfam" id="PF25973">
    <property type="entry name" value="BSH_CzcB"/>
    <property type="match status" value="1"/>
</dbReference>
<dbReference type="RefSeq" id="WP_037502533.1">
    <property type="nucleotide sequence ID" value="NZ_JJMU01000065.1"/>
</dbReference>
<sequence>MKVNNHIFYALLLTFMLSGCGQQHSEGDGHAHGSSSEQQGGGEEGHEEVSTIASLTAEQIAAVGIQLGGIEQKSLTNMIQANGMLSVPNNNKANAASLYGGVIKTMSVQLGDKVRKGQVIATVSNPQFIQVQEDYLTITSQIILAEQELQRQQELNAGNAGTRKNLETANSTLNTLRTRKASLQQQVQLMGISPANISNGNLRASLVVTSPISGTVSNVFAKIGSYVDVSSPVLEVVDNSLLHLDLQIFEKDLPHIKVGQMVDFTITNNPGSSFSAKVFSIGSSFEGDSKSVAVHCTVIGNKDGLIDGMNTVGMISLDHATVPAVPNDAIVEADGKFYIFVQTDKEGEEHHDEKGHVHEEGEGHAHSHDDHDASARDSGKINFEKIEVAKGVSEMGYTAITPVESIPAGAKIVIKGGFFINAKLSNTGGHSH</sequence>
<dbReference type="InterPro" id="IPR006143">
    <property type="entry name" value="RND_pump_MFP"/>
</dbReference>
<organism evidence="5 6">
    <name type="scientific">Sphingobacterium deserti</name>
    <dbReference type="NCBI Taxonomy" id="1229276"/>
    <lineage>
        <taxon>Bacteria</taxon>
        <taxon>Pseudomonadati</taxon>
        <taxon>Bacteroidota</taxon>
        <taxon>Sphingobacteriia</taxon>
        <taxon>Sphingobacteriales</taxon>
        <taxon>Sphingobacteriaceae</taxon>
        <taxon>Sphingobacterium</taxon>
    </lineage>
</organism>
<dbReference type="GO" id="GO:0022857">
    <property type="term" value="F:transmembrane transporter activity"/>
    <property type="evidence" value="ECO:0007669"/>
    <property type="project" value="InterPro"/>
</dbReference>
<dbReference type="SUPFAM" id="SSF111369">
    <property type="entry name" value="HlyD-like secretion proteins"/>
    <property type="match status" value="1"/>
</dbReference>
<dbReference type="STRING" id="1229276.DI53_3441"/>
<comment type="caution">
    <text evidence="5">The sequence shown here is derived from an EMBL/GenBank/DDBJ whole genome shotgun (WGS) entry which is preliminary data.</text>
</comment>
<keyword evidence="2" id="KW-0813">Transport</keyword>
<evidence type="ECO:0000259" key="4">
    <source>
        <dbReference type="Pfam" id="PF25973"/>
    </source>
</evidence>
<dbReference type="PANTHER" id="PTHR30097:SF4">
    <property type="entry name" value="SLR6042 PROTEIN"/>
    <property type="match status" value="1"/>
</dbReference>